<dbReference type="InterPro" id="IPR005828">
    <property type="entry name" value="MFS_sugar_transport-like"/>
</dbReference>
<dbReference type="SUPFAM" id="SSF103473">
    <property type="entry name" value="MFS general substrate transporter"/>
    <property type="match status" value="1"/>
</dbReference>
<evidence type="ECO:0000256" key="1">
    <source>
        <dbReference type="ARBA" id="ARBA00004141"/>
    </source>
</evidence>
<evidence type="ECO:0000256" key="6">
    <source>
        <dbReference type="SAM" id="Phobius"/>
    </source>
</evidence>
<feature type="non-terminal residue" evidence="8">
    <location>
        <position position="1"/>
    </location>
</feature>
<dbReference type="Pfam" id="PF00083">
    <property type="entry name" value="Sugar_tr"/>
    <property type="match status" value="1"/>
</dbReference>
<dbReference type="InterPro" id="IPR036259">
    <property type="entry name" value="MFS_trans_sf"/>
</dbReference>
<dbReference type="EMBL" id="VSWD01000014">
    <property type="protein sequence ID" value="KAK3083268.1"/>
    <property type="molecule type" value="Genomic_DNA"/>
</dbReference>
<evidence type="ECO:0000313" key="9">
    <source>
        <dbReference type="Proteomes" id="UP001186944"/>
    </source>
</evidence>
<organism evidence="8 9">
    <name type="scientific">Pinctada imbricata</name>
    <name type="common">Atlantic pearl-oyster</name>
    <name type="synonym">Pinctada martensii</name>
    <dbReference type="NCBI Taxonomy" id="66713"/>
    <lineage>
        <taxon>Eukaryota</taxon>
        <taxon>Metazoa</taxon>
        <taxon>Spiralia</taxon>
        <taxon>Lophotrochozoa</taxon>
        <taxon>Mollusca</taxon>
        <taxon>Bivalvia</taxon>
        <taxon>Autobranchia</taxon>
        <taxon>Pteriomorphia</taxon>
        <taxon>Pterioida</taxon>
        <taxon>Pterioidea</taxon>
        <taxon>Pteriidae</taxon>
        <taxon>Pinctada</taxon>
    </lineage>
</organism>
<comment type="caution">
    <text evidence="8">The sequence shown here is derived from an EMBL/GenBank/DDBJ whole genome shotgun (WGS) entry which is preliminary data.</text>
</comment>
<feature type="transmembrane region" description="Helical" evidence="6">
    <location>
        <begin position="123"/>
        <end position="141"/>
    </location>
</feature>
<dbReference type="Gene3D" id="1.20.1250.20">
    <property type="entry name" value="MFS general substrate transporter like domains"/>
    <property type="match status" value="1"/>
</dbReference>
<dbReference type="InterPro" id="IPR003663">
    <property type="entry name" value="Sugar/inositol_transpt"/>
</dbReference>
<feature type="transmembrane region" description="Helical" evidence="6">
    <location>
        <begin position="51"/>
        <end position="76"/>
    </location>
</feature>
<keyword evidence="3 6" id="KW-0812">Transmembrane</keyword>
<evidence type="ECO:0000259" key="7">
    <source>
        <dbReference type="PROSITE" id="PS50850"/>
    </source>
</evidence>
<dbReference type="InterPro" id="IPR050814">
    <property type="entry name" value="Myo-inositol_Transporter"/>
</dbReference>
<feature type="domain" description="Major facilitator superfamily (MFS) profile" evidence="7">
    <location>
        <begin position="1"/>
        <end position="145"/>
    </location>
</feature>
<dbReference type="PANTHER" id="PTHR48020:SF12">
    <property type="entry name" value="PROTON MYO-INOSITOL COTRANSPORTER"/>
    <property type="match status" value="1"/>
</dbReference>
<reference evidence="8" key="1">
    <citation type="submission" date="2019-08" db="EMBL/GenBank/DDBJ databases">
        <title>The improved chromosome-level genome for the pearl oyster Pinctada fucata martensii using PacBio sequencing and Hi-C.</title>
        <authorList>
            <person name="Zheng Z."/>
        </authorList>
    </citation>
    <scope>NUCLEOTIDE SEQUENCE</scope>
    <source>
        <strain evidence="8">ZZ-2019</strain>
        <tissue evidence="8">Adductor muscle</tissue>
    </source>
</reference>
<gene>
    <name evidence="8" type="ORF">FSP39_018027</name>
</gene>
<proteinExistence type="predicted"/>
<protein>
    <recommendedName>
        <fullName evidence="7">Major facilitator superfamily (MFS) profile domain-containing protein</fullName>
    </recommendedName>
</protein>
<accession>A0AA89BUY5</accession>
<dbReference type="Proteomes" id="UP001186944">
    <property type="component" value="Unassembled WGS sequence"/>
</dbReference>
<dbReference type="GO" id="GO:0005366">
    <property type="term" value="F:myo-inositol:proton symporter activity"/>
    <property type="evidence" value="ECO:0007669"/>
    <property type="project" value="TreeGrafter"/>
</dbReference>
<dbReference type="PROSITE" id="PS50850">
    <property type="entry name" value="MFS"/>
    <property type="match status" value="1"/>
</dbReference>
<dbReference type="AlphaFoldDB" id="A0AA89BUY5"/>
<name>A0AA89BUY5_PINIB</name>
<keyword evidence="9" id="KW-1185">Reference proteome</keyword>
<evidence type="ECO:0000256" key="2">
    <source>
        <dbReference type="ARBA" id="ARBA00022448"/>
    </source>
</evidence>
<keyword evidence="2" id="KW-0813">Transport</keyword>
<keyword evidence="4 6" id="KW-1133">Transmembrane helix</keyword>
<dbReference type="InterPro" id="IPR020846">
    <property type="entry name" value="MFS_dom"/>
</dbReference>
<sequence length="177" mass="19576">ESISTGFCLQSDPVDPSIYAATSSNSSFNPCSLRLPAEGYTQWGYDYCPSAYSWLSVTGLVLFLMSFAPGIGPLAWTINSEIYPMWARGTGVSIATSVRWISNLVVSMTFLSLTEYLTTYGTFFMFAAISASGFFLLLFILPETKGKTLHEVENLFVISKQFPKTENKSLSDLNTYL</sequence>
<dbReference type="PANTHER" id="PTHR48020">
    <property type="entry name" value="PROTON MYO-INOSITOL COTRANSPORTER"/>
    <property type="match status" value="1"/>
</dbReference>
<evidence type="ECO:0000256" key="4">
    <source>
        <dbReference type="ARBA" id="ARBA00022989"/>
    </source>
</evidence>
<evidence type="ECO:0000313" key="8">
    <source>
        <dbReference type="EMBL" id="KAK3083268.1"/>
    </source>
</evidence>
<dbReference type="GO" id="GO:0016324">
    <property type="term" value="C:apical plasma membrane"/>
    <property type="evidence" value="ECO:0007669"/>
    <property type="project" value="TreeGrafter"/>
</dbReference>
<evidence type="ECO:0000256" key="3">
    <source>
        <dbReference type="ARBA" id="ARBA00022692"/>
    </source>
</evidence>
<dbReference type="PRINTS" id="PR00171">
    <property type="entry name" value="SUGRTRNSPORT"/>
</dbReference>
<comment type="subcellular location">
    <subcellularLocation>
        <location evidence="1">Membrane</location>
        <topology evidence="1">Multi-pass membrane protein</topology>
    </subcellularLocation>
</comment>
<evidence type="ECO:0000256" key="5">
    <source>
        <dbReference type="ARBA" id="ARBA00023136"/>
    </source>
</evidence>
<keyword evidence="5 6" id="KW-0472">Membrane</keyword>